<feature type="transmembrane region" description="Helical" evidence="6">
    <location>
        <begin position="194"/>
        <end position="217"/>
    </location>
</feature>
<evidence type="ECO:0000256" key="1">
    <source>
        <dbReference type="ARBA" id="ARBA00004479"/>
    </source>
</evidence>
<dbReference type="GO" id="GO:0006888">
    <property type="term" value="P:endoplasmic reticulum to Golgi vesicle-mediated transport"/>
    <property type="evidence" value="ECO:0007669"/>
    <property type="project" value="TreeGrafter"/>
</dbReference>
<comment type="caution">
    <text evidence="8">The sequence shown here is derived from an EMBL/GenBank/DDBJ whole genome shotgun (WGS) entry which is preliminary data.</text>
</comment>
<dbReference type="PANTHER" id="PTHR12223">
    <property type="entry name" value="VESICULAR MANNOSE-BINDING LECTIN"/>
    <property type="match status" value="1"/>
</dbReference>
<evidence type="ECO:0000256" key="6">
    <source>
        <dbReference type="SAM" id="Phobius"/>
    </source>
</evidence>
<name>A0A016WQC8_9BILA</name>
<dbReference type="GO" id="GO:0005793">
    <property type="term" value="C:endoplasmic reticulum-Golgi intermediate compartment"/>
    <property type="evidence" value="ECO:0007669"/>
    <property type="project" value="TreeGrafter"/>
</dbReference>
<organism evidence="8 9">
    <name type="scientific">Ancylostoma ceylanicum</name>
    <dbReference type="NCBI Taxonomy" id="53326"/>
    <lineage>
        <taxon>Eukaryota</taxon>
        <taxon>Metazoa</taxon>
        <taxon>Ecdysozoa</taxon>
        <taxon>Nematoda</taxon>
        <taxon>Chromadorea</taxon>
        <taxon>Rhabditida</taxon>
        <taxon>Rhabditina</taxon>
        <taxon>Rhabditomorpha</taxon>
        <taxon>Strongyloidea</taxon>
        <taxon>Ancylostomatidae</taxon>
        <taxon>Ancylostomatinae</taxon>
        <taxon>Ancylostoma</taxon>
    </lineage>
</organism>
<keyword evidence="4 6" id="KW-1133">Transmembrane helix</keyword>
<evidence type="ECO:0000313" key="8">
    <source>
        <dbReference type="EMBL" id="EYC41228.1"/>
    </source>
</evidence>
<dbReference type="GO" id="GO:0000139">
    <property type="term" value="C:Golgi membrane"/>
    <property type="evidence" value="ECO:0007669"/>
    <property type="project" value="TreeGrafter"/>
</dbReference>
<dbReference type="GO" id="GO:0030134">
    <property type="term" value="C:COPII-coated ER to Golgi transport vesicle"/>
    <property type="evidence" value="ECO:0007669"/>
    <property type="project" value="TreeGrafter"/>
</dbReference>
<dbReference type="STRING" id="53326.A0A016WQC8"/>
<evidence type="ECO:0000259" key="7">
    <source>
        <dbReference type="Pfam" id="PF03388"/>
    </source>
</evidence>
<feature type="domain" description="L-type lectin-like" evidence="7">
    <location>
        <begin position="94"/>
        <end position="160"/>
    </location>
</feature>
<dbReference type="InterPro" id="IPR013320">
    <property type="entry name" value="ConA-like_dom_sf"/>
</dbReference>
<gene>
    <name evidence="8" type="primary">Acey_s0576.g211</name>
    <name evidence="8" type="ORF">Y032_0576g211</name>
</gene>
<sequence>MRSDNLFWGSEWSSSSVDITSSIYKVLDTYTNAIGGQSSRQSSRLFVILNTRAHGSLLDPTIDGNNLRIEGDCDLGNDLISGGVPASYEHTPTIRILIRYVHEELEVFYAVPAREQEHWQMCMNASGLFLPINYYLGVSAATGELKSTQELLSLRVYQLDTPPHYIQNPVEVPMYLGLYAEPSSSQEFSFWSNLFYFVEVVIVVALMLLIIYGLYYVTDKYIDDSFLMARPRRRFY</sequence>
<keyword evidence="5 6" id="KW-0472">Membrane</keyword>
<evidence type="ECO:0000313" key="9">
    <source>
        <dbReference type="Proteomes" id="UP000024635"/>
    </source>
</evidence>
<dbReference type="GO" id="GO:0005789">
    <property type="term" value="C:endoplasmic reticulum membrane"/>
    <property type="evidence" value="ECO:0007669"/>
    <property type="project" value="TreeGrafter"/>
</dbReference>
<proteinExistence type="predicted"/>
<evidence type="ECO:0000256" key="3">
    <source>
        <dbReference type="ARBA" id="ARBA00022729"/>
    </source>
</evidence>
<protein>
    <recommendedName>
        <fullName evidence="7">L-type lectin-like domain-containing protein</fullName>
    </recommendedName>
</protein>
<keyword evidence="3" id="KW-0732">Signal</keyword>
<dbReference type="EMBL" id="JARK01000176">
    <property type="protein sequence ID" value="EYC41228.1"/>
    <property type="molecule type" value="Genomic_DNA"/>
</dbReference>
<dbReference type="Pfam" id="PF03388">
    <property type="entry name" value="Lectin_leg-like"/>
    <property type="match status" value="1"/>
</dbReference>
<dbReference type="AlphaFoldDB" id="A0A016WQC8"/>
<accession>A0A016WQC8</accession>
<dbReference type="InterPro" id="IPR005052">
    <property type="entry name" value="Lectin_leg"/>
</dbReference>
<evidence type="ECO:0000256" key="5">
    <source>
        <dbReference type="ARBA" id="ARBA00023136"/>
    </source>
</evidence>
<keyword evidence="9" id="KW-1185">Reference proteome</keyword>
<dbReference type="OrthoDB" id="270293at2759"/>
<dbReference type="Proteomes" id="UP000024635">
    <property type="component" value="Unassembled WGS sequence"/>
</dbReference>
<keyword evidence="2 6" id="KW-0812">Transmembrane</keyword>
<dbReference type="Gene3D" id="2.60.120.200">
    <property type="match status" value="1"/>
</dbReference>
<dbReference type="PANTHER" id="PTHR12223:SF28">
    <property type="entry name" value="LECTIN, MANNOSE BINDING 1 LIKE"/>
    <property type="match status" value="1"/>
</dbReference>
<dbReference type="GO" id="GO:0005537">
    <property type="term" value="F:D-mannose binding"/>
    <property type="evidence" value="ECO:0007669"/>
    <property type="project" value="TreeGrafter"/>
</dbReference>
<comment type="subcellular location">
    <subcellularLocation>
        <location evidence="1">Membrane</location>
        <topology evidence="1">Single-pass type I membrane protein</topology>
    </subcellularLocation>
</comment>
<evidence type="ECO:0000256" key="2">
    <source>
        <dbReference type="ARBA" id="ARBA00022692"/>
    </source>
</evidence>
<dbReference type="SUPFAM" id="SSF49899">
    <property type="entry name" value="Concanavalin A-like lectins/glucanases"/>
    <property type="match status" value="1"/>
</dbReference>
<evidence type="ECO:0000256" key="4">
    <source>
        <dbReference type="ARBA" id="ARBA00022989"/>
    </source>
</evidence>
<dbReference type="InterPro" id="IPR051136">
    <property type="entry name" value="Intracellular_Lectin-GPT"/>
</dbReference>
<reference evidence="9" key="1">
    <citation type="journal article" date="2015" name="Nat. Genet.">
        <title>The genome and transcriptome of the zoonotic hookworm Ancylostoma ceylanicum identify infection-specific gene families.</title>
        <authorList>
            <person name="Schwarz E.M."/>
            <person name="Hu Y."/>
            <person name="Antoshechkin I."/>
            <person name="Miller M.M."/>
            <person name="Sternberg P.W."/>
            <person name="Aroian R.V."/>
        </authorList>
    </citation>
    <scope>NUCLEOTIDE SEQUENCE</scope>
    <source>
        <strain evidence="9">HY135</strain>
    </source>
</reference>